<dbReference type="InterPro" id="IPR042178">
    <property type="entry name" value="Serpin_sf_1"/>
</dbReference>
<protein>
    <recommendedName>
        <fullName evidence="2">Serpin domain-containing protein</fullName>
    </recommendedName>
</protein>
<dbReference type="InterPro" id="IPR042185">
    <property type="entry name" value="Serpin_sf_2"/>
</dbReference>
<dbReference type="Gene3D" id="3.30.497.10">
    <property type="entry name" value="Antithrombin, subunit I, domain 2"/>
    <property type="match status" value="1"/>
</dbReference>
<evidence type="ECO:0000256" key="1">
    <source>
        <dbReference type="ARBA" id="ARBA00009500"/>
    </source>
</evidence>
<dbReference type="Gene3D" id="2.30.39.10">
    <property type="entry name" value="Alpha-1-antitrypsin, domain 1"/>
    <property type="match status" value="1"/>
</dbReference>
<feature type="domain" description="Serpin" evidence="2">
    <location>
        <begin position="20"/>
        <end position="66"/>
    </location>
</feature>
<dbReference type="STRING" id="4540.A0A3L6R3E6"/>
<gene>
    <name evidence="3" type="ORF">C2845_PM08G12510</name>
</gene>
<dbReference type="SUPFAM" id="SSF56574">
    <property type="entry name" value="Serpins"/>
    <property type="match status" value="1"/>
</dbReference>
<name>A0A3L6R3E6_PANMI</name>
<dbReference type="InterPro" id="IPR036186">
    <property type="entry name" value="Serpin_sf"/>
</dbReference>
<comment type="caution">
    <text evidence="3">The sequence shown here is derived from an EMBL/GenBank/DDBJ whole genome shotgun (WGS) entry which is preliminary data.</text>
</comment>
<dbReference type="AlphaFoldDB" id="A0A3L6R3E6"/>
<dbReference type="EMBL" id="PQIB02000010">
    <property type="protein sequence ID" value="RLM93805.1"/>
    <property type="molecule type" value="Genomic_DNA"/>
</dbReference>
<dbReference type="Proteomes" id="UP000275267">
    <property type="component" value="Unassembled WGS sequence"/>
</dbReference>
<dbReference type="Pfam" id="PF00079">
    <property type="entry name" value="Serpin"/>
    <property type="match status" value="1"/>
</dbReference>
<comment type="similarity">
    <text evidence="1">Belongs to the serpin family.</text>
</comment>
<organism evidence="3 4">
    <name type="scientific">Panicum miliaceum</name>
    <name type="common">Proso millet</name>
    <name type="synonym">Broomcorn millet</name>
    <dbReference type="NCBI Taxonomy" id="4540"/>
    <lineage>
        <taxon>Eukaryota</taxon>
        <taxon>Viridiplantae</taxon>
        <taxon>Streptophyta</taxon>
        <taxon>Embryophyta</taxon>
        <taxon>Tracheophyta</taxon>
        <taxon>Spermatophyta</taxon>
        <taxon>Magnoliopsida</taxon>
        <taxon>Liliopsida</taxon>
        <taxon>Poales</taxon>
        <taxon>Poaceae</taxon>
        <taxon>PACMAD clade</taxon>
        <taxon>Panicoideae</taxon>
        <taxon>Panicodae</taxon>
        <taxon>Paniceae</taxon>
        <taxon>Panicinae</taxon>
        <taxon>Panicum</taxon>
        <taxon>Panicum sect. Panicum</taxon>
    </lineage>
</organism>
<evidence type="ECO:0000313" key="3">
    <source>
        <dbReference type="EMBL" id="RLM93805.1"/>
    </source>
</evidence>
<reference evidence="4" key="1">
    <citation type="journal article" date="2019" name="Nat. Commun.">
        <title>The genome of broomcorn millet.</title>
        <authorList>
            <person name="Zou C."/>
            <person name="Miki D."/>
            <person name="Li D."/>
            <person name="Tang Q."/>
            <person name="Xiao L."/>
            <person name="Rajput S."/>
            <person name="Deng P."/>
            <person name="Jia W."/>
            <person name="Huang R."/>
            <person name="Zhang M."/>
            <person name="Sun Y."/>
            <person name="Hu J."/>
            <person name="Fu X."/>
            <person name="Schnable P.S."/>
            <person name="Li F."/>
            <person name="Zhang H."/>
            <person name="Feng B."/>
            <person name="Zhu X."/>
            <person name="Liu R."/>
            <person name="Schnable J.C."/>
            <person name="Zhu J.-K."/>
            <person name="Zhang H."/>
        </authorList>
    </citation>
    <scope>NUCLEOTIDE SEQUENCE [LARGE SCALE GENOMIC DNA]</scope>
</reference>
<keyword evidence="4" id="KW-1185">Reference proteome</keyword>
<evidence type="ECO:0000313" key="4">
    <source>
        <dbReference type="Proteomes" id="UP000275267"/>
    </source>
</evidence>
<evidence type="ECO:0000259" key="2">
    <source>
        <dbReference type="Pfam" id="PF00079"/>
    </source>
</evidence>
<dbReference type="OrthoDB" id="678831at2759"/>
<accession>A0A3L6R3E6</accession>
<sequence length="86" mass="9890">MASRSSSSSFLRDHLPKRRVIVGEFLLPKFKLSFSSRMNRTLMAMGLEAVFSVSKADLSNILEEESASAPAFLRLPQLRRLRRRHR</sequence>
<dbReference type="InterPro" id="IPR023796">
    <property type="entry name" value="Serpin_dom"/>
</dbReference>
<proteinExistence type="inferred from homology"/>